<comment type="similarity">
    <text evidence="1 5">Belongs to the proline oxidase family.</text>
</comment>
<accession>A0A5B0MTF6</accession>
<dbReference type="InterPro" id="IPR029041">
    <property type="entry name" value="FAD-linked_oxidoreductase-like"/>
</dbReference>
<dbReference type="AlphaFoldDB" id="A0A5B0MTF6"/>
<comment type="caution">
    <text evidence="7">The sequence shown here is derived from an EMBL/GenBank/DDBJ whole genome shotgun (WGS) entry which is preliminary data.</text>
</comment>
<dbReference type="InterPro" id="IPR002872">
    <property type="entry name" value="Proline_DH_dom"/>
</dbReference>
<reference evidence="7 8" key="1">
    <citation type="submission" date="2019-05" db="EMBL/GenBank/DDBJ databases">
        <title>Emergence of the Ug99 lineage of the wheat stem rust pathogen through somatic hybridization.</title>
        <authorList>
            <person name="Li F."/>
            <person name="Upadhyaya N.M."/>
            <person name="Sperschneider J."/>
            <person name="Matny O."/>
            <person name="Nguyen-Phuc H."/>
            <person name="Mago R."/>
            <person name="Raley C."/>
            <person name="Miller M.E."/>
            <person name="Silverstein K.A.T."/>
            <person name="Henningsen E."/>
            <person name="Hirsch C.D."/>
            <person name="Visser B."/>
            <person name="Pretorius Z.A."/>
            <person name="Steffenson B.J."/>
            <person name="Schwessinger B."/>
            <person name="Dodds P.N."/>
            <person name="Figueroa M."/>
        </authorList>
    </citation>
    <scope>NUCLEOTIDE SEQUENCE [LARGE SCALE GENOMIC DNA]</scope>
    <source>
        <strain evidence="7">21-0</strain>
    </source>
</reference>
<dbReference type="Proteomes" id="UP000324748">
    <property type="component" value="Unassembled WGS sequence"/>
</dbReference>
<proteinExistence type="inferred from homology"/>
<evidence type="ECO:0000256" key="3">
    <source>
        <dbReference type="ARBA" id="ARBA00023002"/>
    </source>
</evidence>
<protein>
    <recommendedName>
        <fullName evidence="2 5">Proline dehydrogenase</fullName>
        <ecNumber evidence="2 5">1.5.5.2</ecNumber>
    </recommendedName>
</protein>
<keyword evidence="5" id="KW-0274">FAD</keyword>
<evidence type="ECO:0000313" key="7">
    <source>
        <dbReference type="EMBL" id="KAA1079683.1"/>
    </source>
</evidence>
<dbReference type="EMBL" id="VSWC01000132">
    <property type="protein sequence ID" value="KAA1079683.1"/>
    <property type="molecule type" value="Genomic_DNA"/>
</dbReference>
<organism evidence="7 8">
    <name type="scientific">Puccinia graminis f. sp. tritici</name>
    <dbReference type="NCBI Taxonomy" id="56615"/>
    <lineage>
        <taxon>Eukaryota</taxon>
        <taxon>Fungi</taxon>
        <taxon>Dikarya</taxon>
        <taxon>Basidiomycota</taxon>
        <taxon>Pucciniomycotina</taxon>
        <taxon>Pucciniomycetes</taxon>
        <taxon>Pucciniales</taxon>
        <taxon>Pucciniaceae</taxon>
        <taxon>Puccinia</taxon>
    </lineage>
</organism>
<keyword evidence="3 5" id="KW-0560">Oxidoreductase</keyword>
<evidence type="ECO:0000256" key="4">
    <source>
        <dbReference type="ARBA" id="ARBA00023062"/>
    </source>
</evidence>
<gene>
    <name evidence="7" type="ORF">PGT21_020810</name>
</gene>
<evidence type="ECO:0000256" key="1">
    <source>
        <dbReference type="ARBA" id="ARBA00005869"/>
    </source>
</evidence>
<dbReference type="GO" id="GO:0004657">
    <property type="term" value="F:proline dehydrogenase activity"/>
    <property type="evidence" value="ECO:0007669"/>
    <property type="project" value="UniProtKB-EC"/>
</dbReference>
<dbReference type="GO" id="GO:0005739">
    <property type="term" value="C:mitochondrion"/>
    <property type="evidence" value="ECO:0007669"/>
    <property type="project" value="TreeGrafter"/>
</dbReference>
<name>A0A5B0MTF6_PUCGR</name>
<evidence type="ECO:0000256" key="2">
    <source>
        <dbReference type="ARBA" id="ARBA00012695"/>
    </source>
</evidence>
<dbReference type="Gene3D" id="3.20.20.220">
    <property type="match status" value="1"/>
</dbReference>
<keyword evidence="5" id="KW-0285">Flavoprotein</keyword>
<sequence>MKALYEGEVGSLLNYSVEALEGAGKGSSESGLSRESVAAITRTVESLAGYESGAKGYAASSARMKPSAVAIKVSGLVDDPYLFKRASENLLANGLSPFRSQRRLSEGQSGRHSCVGQNSYLPLGRIQQIEIRGTWVGELLTDGLQHFPGAPTVHAGATSRICRRGAQAGLFGGCEACPRAYLVSETARWREARAAGRPGVPDHPPVWASKAETDGCFDNLASSLVQQLASNARRAQGLTSHPRQSRSSNSIEVAMMIAGHNPISAAKVLKQLRDEEGLAKNVDAQSIRLSDSLRGRLMFAQLYGMADNLTSTLTQILARVTPIIKNTHSHSCSSIYHSAQWTRSYPISLVGQKRTHLSSKSKTANPSSVSNVNSLARRSVNESDLCFSSLKDSPNHFHS</sequence>
<evidence type="ECO:0000256" key="5">
    <source>
        <dbReference type="RuleBase" id="RU364054"/>
    </source>
</evidence>
<dbReference type="Pfam" id="PF01619">
    <property type="entry name" value="Pro_dh"/>
    <property type="match status" value="1"/>
</dbReference>
<evidence type="ECO:0000313" key="8">
    <source>
        <dbReference type="Proteomes" id="UP000324748"/>
    </source>
</evidence>
<feature type="domain" description="Proline dehydrogenase" evidence="6">
    <location>
        <begin position="191"/>
        <end position="315"/>
    </location>
</feature>
<comment type="catalytic activity">
    <reaction evidence="5">
        <text>L-proline + a quinone = (S)-1-pyrroline-5-carboxylate + a quinol + H(+)</text>
        <dbReference type="Rhea" id="RHEA:23784"/>
        <dbReference type="ChEBI" id="CHEBI:15378"/>
        <dbReference type="ChEBI" id="CHEBI:17388"/>
        <dbReference type="ChEBI" id="CHEBI:24646"/>
        <dbReference type="ChEBI" id="CHEBI:60039"/>
        <dbReference type="ChEBI" id="CHEBI:132124"/>
        <dbReference type="EC" id="1.5.5.2"/>
    </reaction>
</comment>
<dbReference type="GO" id="GO:0071949">
    <property type="term" value="F:FAD binding"/>
    <property type="evidence" value="ECO:0007669"/>
    <property type="project" value="TreeGrafter"/>
</dbReference>
<dbReference type="OrthoDB" id="5464at2759"/>
<comment type="function">
    <text evidence="5">Converts proline to delta-1-pyrroline-5-carboxylate.</text>
</comment>
<keyword evidence="8" id="KW-1185">Reference proteome</keyword>
<dbReference type="PANTHER" id="PTHR13914:SF0">
    <property type="entry name" value="PROLINE DEHYDROGENASE 1, MITOCHONDRIAL"/>
    <property type="match status" value="1"/>
</dbReference>
<evidence type="ECO:0000259" key="6">
    <source>
        <dbReference type="Pfam" id="PF01619"/>
    </source>
</evidence>
<dbReference type="InterPro" id="IPR015659">
    <property type="entry name" value="Proline_oxidase"/>
</dbReference>
<keyword evidence="4 5" id="KW-0642">Proline metabolism</keyword>
<dbReference type="SUPFAM" id="SSF51730">
    <property type="entry name" value="FAD-linked oxidoreductase"/>
    <property type="match status" value="1"/>
</dbReference>
<dbReference type="EC" id="1.5.5.2" evidence="2 5"/>
<comment type="cofactor">
    <cofactor evidence="5">
        <name>FAD</name>
        <dbReference type="ChEBI" id="CHEBI:57692"/>
    </cofactor>
</comment>
<dbReference type="PANTHER" id="PTHR13914">
    <property type="entry name" value="PROLINE OXIDASE"/>
    <property type="match status" value="1"/>
</dbReference>
<dbReference type="GO" id="GO:0010133">
    <property type="term" value="P:L-proline catabolic process to L-glutamate"/>
    <property type="evidence" value="ECO:0007669"/>
    <property type="project" value="TreeGrafter"/>
</dbReference>